<gene>
    <name evidence="2" type="ORF">CK203_042161</name>
</gene>
<sequence length="355" mass="40396">MPMETKGNEVKDTGEEFTPYIKAKMKVKVVKAGMETPLFPTRPDLEDTSMLTLQRRHRSSIIRVDPNMGERLHVGHPSRSLPHAQMPIDERFLLDALESRWRVPLSYTCTPHHVLVTYRDEFDRQRSDQILTFTPYIDVVDLSLIGGCIMSTTWHYGRLGDHIVTAEPIEPHMDYHAPYMTWYRRITRCFITLMDDFGPMQYQTIALFAHLLEDYRIPHVEHGGGRSPAQSIVARLPLVRDPPSAQSLTSSNPSSVQPLTSLDLPPLQPPVSSNPPSMQIDTYTQLDLPPAIPRGRWGLHRPRLLFPPPPLFPTPAPSQTDVLHVSHVVPATIRKKRPKRKRVPVTHRFSPCGGM</sequence>
<feature type="compositionally biased region" description="Polar residues" evidence="1">
    <location>
        <begin position="244"/>
        <end position="260"/>
    </location>
</feature>
<protein>
    <recommendedName>
        <fullName evidence="4">Serine/threonine-protein phosphatase 7 long form-like</fullName>
    </recommendedName>
</protein>
<name>A0A438HPT2_VITVI</name>
<proteinExistence type="predicted"/>
<evidence type="ECO:0008006" key="4">
    <source>
        <dbReference type="Google" id="ProtNLM"/>
    </source>
</evidence>
<organism evidence="2 3">
    <name type="scientific">Vitis vinifera</name>
    <name type="common">Grape</name>
    <dbReference type="NCBI Taxonomy" id="29760"/>
    <lineage>
        <taxon>Eukaryota</taxon>
        <taxon>Viridiplantae</taxon>
        <taxon>Streptophyta</taxon>
        <taxon>Embryophyta</taxon>
        <taxon>Tracheophyta</taxon>
        <taxon>Spermatophyta</taxon>
        <taxon>Magnoliopsida</taxon>
        <taxon>eudicotyledons</taxon>
        <taxon>Gunneridae</taxon>
        <taxon>Pentapetalae</taxon>
        <taxon>rosids</taxon>
        <taxon>Vitales</taxon>
        <taxon>Vitaceae</taxon>
        <taxon>Viteae</taxon>
        <taxon>Vitis</taxon>
    </lineage>
</organism>
<dbReference type="Proteomes" id="UP000288805">
    <property type="component" value="Unassembled WGS sequence"/>
</dbReference>
<dbReference type="EMBL" id="QGNW01000193">
    <property type="protein sequence ID" value="RVW86462.1"/>
    <property type="molecule type" value="Genomic_DNA"/>
</dbReference>
<reference evidence="2 3" key="1">
    <citation type="journal article" date="2018" name="PLoS Genet.">
        <title>Population sequencing reveals clonal diversity and ancestral inbreeding in the grapevine cultivar Chardonnay.</title>
        <authorList>
            <person name="Roach M.J."/>
            <person name="Johnson D.L."/>
            <person name="Bohlmann J."/>
            <person name="van Vuuren H.J."/>
            <person name="Jones S.J."/>
            <person name="Pretorius I.S."/>
            <person name="Schmidt S.A."/>
            <person name="Borneman A.R."/>
        </authorList>
    </citation>
    <scope>NUCLEOTIDE SEQUENCE [LARGE SCALE GENOMIC DNA]</scope>
    <source>
        <strain evidence="3">cv. Chardonnay</strain>
        <tissue evidence="2">Leaf</tissue>
    </source>
</reference>
<comment type="caution">
    <text evidence="2">The sequence shown here is derived from an EMBL/GenBank/DDBJ whole genome shotgun (WGS) entry which is preliminary data.</text>
</comment>
<evidence type="ECO:0000256" key="1">
    <source>
        <dbReference type="SAM" id="MobiDB-lite"/>
    </source>
</evidence>
<evidence type="ECO:0000313" key="3">
    <source>
        <dbReference type="Proteomes" id="UP000288805"/>
    </source>
</evidence>
<dbReference type="AlphaFoldDB" id="A0A438HPT2"/>
<accession>A0A438HPT2</accession>
<evidence type="ECO:0000313" key="2">
    <source>
        <dbReference type="EMBL" id="RVW86462.1"/>
    </source>
</evidence>
<feature type="region of interest" description="Disordered" evidence="1">
    <location>
        <begin position="243"/>
        <end position="274"/>
    </location>
</feature>